<dbReference type="InterPro" id="IPR036890">
    <property type="entry name" value="HATPase_C_sf"/>
</dbReference>
<evidence type="ECO:0000313" key="3">
    <source>
        <dbReference type="Proteomes" id="UP000304900"/>
    </source>
</evidence>
<dbReference type="Gene3D" id="3.30.565.10">
    <property type="entry name" value="Histidine kinase-like ATPase, C-terminal domain"/>
    <property type="match status" value="1"/>
</dbReference>
<organism evidence="2 3">
    <name type="scientific">Dyadobacter frigoris</name>
    <dbReference type="NCBI Taxonomy" id="2576211"/>
    <lineage>
        <taxon>Bacteria</taxon>
        <taxon>Pseudomonadati</taxon>
        <taxon>Bacteroidota</taxon>
        <taxon>Cytophagia</taxon>
        <taxon>Cytophagales</taxon>
        <taxon>Spirosomataceae</taxon>
        <taxon>Dyadobacter</taxon>
    </lineage>
</organism>
<dbReference type="OrthoDB" id="9792240at2"/>
<keyword evidence="3" id="KW-1185">Reference proteome</keyword>
<proteinExistence type="predicted"/>
<dbReference type="InterPro" id="IPR003594">
    <property type="entry name" value="HATPase_dom"/>
</dbReference>
<evidence type="ECO:0000313" key="2">
    <source>
        <dbReference type="EMBL" id="TKT92381.1"/>
    </source>
</evidence>
<keyword evidence="2" id="KW-0547">Nucleotide-binding</keyword>
<keyword evidence="2" id="KW-0067">ATP-binding</keyword>
<dbReference type="EMBL" id="SZVO01000004">
    <property type="protein sequence ID" value="TKT92381.1"/>
    <property type="molecule type" value="Genomic_DNA"/>
</dbReference>
<gene>
    <name evidence="2" type="ORF">FDK13_10420</name>
</gene>
<dbReference type="Proteomes" id="UP000304900">
    <property type="component" value="Unassembled WGS sequence"/>
</dbReference>
<dbReference type="CDD" id="cd16936">
    <property type="entry name" value="HATPase_RsbW-like"/>
    <property type="match status" value="1"/>
</dbReference>
<accession>A0A4U6D7V1</accession>
<dbReference type="GO" id="GO:0005524">
    <property type="term" value="F:ATP binding"/>
    <property type="evidence" value="ECO:0007669"/>
    <property type="project" value="UniProtKB-KW"/>
</dbReference>
<evidence type="ECO:0000259" key="1">
    <source>
        <dbReference type="Pfam" id="PF13581"/>
    </source>
</evidence>
<feature type="domain" description="Histidine kinase/HSP90-like ATPase" evidence="1">
    <location>
        <begin position="8"/>
        <end position="138"/>
    </location>
</feature>
<sequence length="141" mass="15745">MGMETRSFPGNVDSLDPLRDYIGELAQQAGLSKKSTYNLKVAIDEIATNIILYGYESEKITGTYNLLSEITETELIVILEDDAKPFNPLENELPDELDLSVPLEEREIGGLGIFLTINGVDDFSYDFSTGKNRNKFIMKKG</sequence>
<dbReference type="Pfam" id="PF13581">
    <property type="entry name" value="HATPase_c_2"/>
    <property type="match status" value="1"/>
</dbReference>
<dbReference type="AlphaFoldDB" id="A0A4U6D7V1"/>
<reference evidence="2 3" key="1">
    <citation type="submission" date="2019-05" db="EMBL/GenBank/DDBJ databases">
        <title>Dyadobacter AR-3-8 sp. nov., isolated from arctic soil.</title>
        <authorList>
            <person name="Chaudhary D.K."/>
        </authorList>
    </citation>
    <scope>NUCLEOTIDE SEQUENCE [LARGE SCALE GENOMIC DNA]</scope>
    <source>
        <strain evidence="2 3">AR-3-8</strain>
    </source>
</reference>
<protein>
    <submittedName>
        <fullName evidence="2">ATP-binding protein</fullName>
    </submittedName>
</protein>
<comment type="caution">
    <text evidence="2">The sequence shown here is derived from an EMBL/GenBank/DDBJ whole genome shotgun (WGS) entry which is preliminary data.</text>
</comment>
<name>A0A4U6D7V1_9BACT</name>